<sequence length="214" mass="23873">MDIVLENIPFLLKGAYYTLLITIVSMFFGTLLGIIVAIARLKGNRFISSIARFYVSVIRGTPSLVQIIIVYYGLADYNIKLDPLTAAYIALSINIGAYISEALRGALQAIPKGQTEAAYASGMTPFQTMRRIILPQAIRIAIPPMGNTFIGMLKETSLVSVITVTELLRSAQLLIAQYYVYMPFYLAIAAMYWIMSVVFSFLLEKIEKRLSIYV</sequence>
<feature type="transmembrane region" description="Helical" evidence="8">
    <location>
        <begin position="53"/>
        <end position="74"/>
    </location>
</feature>
<proteinExistence type="inferred from homology"/>
<feature type="domain" description="ABC transmembrane type-1" evidence="9">
    <location>
        <begin position="15"/>
        <end position="203"/>
    </location>
</feature>
<evidence type="ECO:0000256" key="4">
    <source>
        <dbReference type="ARBA" id="ARBA00022692"/>
    </source>
</evidence>
<evidence type="ECO:0000256" key="5">
    <source>
        <dbReference type="ARBA" id="ARBA00022970"/>
    </source>
</evidence>
<keyword evidence="11" id="KW-1185">Reference proteome</keyword>
<keyword evidence="3" id="KW-1003">Cell membrane</keyword>
<comment type="similarity">
    <text evidence="8">Belongs to the binding-protein-dependent transport system permease family.</text>
</comment>
<dbReference type="RefSeq" id="WP_327966602.1">
    <property type="nucleotide sequence ID" value="NZ_JARMQG010000039.1"/>
</dbReference>
<dbReference type="InterPro" id="IPR010065">
    <property type="entry name" value="AA_ABC_transptr_permease_3TM"/>
</dbReference>
<name>A0ABU6N657_9BACI</name>
<dbReference type="InterPro" id="IPR035906">
    <property type="entry name" value="MetI-like_sf"/>
</dbReference>
<dbReference type="InterPro" id="IPR000515">
    <property type="entry name" value="MetI-like"/>
</dbReference>
<dbReference type="Gene3D" id="1.10.3720.10">
    <property type="entry name" value="MetI-like"/>
    <property type="match status" value="1"/>
</dbReference>
<dbReference type="NCBIfam" id="TIGR01726">
    <property type="entry name" value="HEQRo_perm_3TM"/>
    <property type="match status" value="1"/>
</dbReference>
<reference evidence="10 11" key="1">
    <citation type="submission" date="2023-03" db="EMBL/GenBank/DDBJ databases">
        <title>Bacillus Genome Sequencing.</title>
        <authorList>
            <person name="Dunlap C."/>
        </authorList>
    </citation>
    <scope>NUCLEOTIDE SEQUENCE [LARGE SCALE GENOMIC DNA]</scope>
    <source>
        <strain evidence="10 11">B-14544</strain>
    </source>
</reference>
<keyword evidence="6 8" id="KW-1133">Transmembrane helix</keyword>
<keyword evidence="4 8" id="KW-0812">Transmembrane</keyword>
<dbReference type="CDD" id="cd06261">
    <property type="entry name" value="TM_PBP2"/>
    <property type="match status" value="1"/>
</dbReference>
<feature type="transmembrane region" description="Helical" evidence="8">
    <location>
        <begin position="15"/>
        <end position="41"/>
    </location>
</feature>
<accession>A0ABU6N657</accession>
<dbReference type="PROSITE" id="PS50928">
    <property type="entry name" value="ABC_TM1"/>
    <property type="match status" value="1"/>
</dbReference>
<evidence type="ECO:0000313" key="11">
    <source>
        <dbReference type="Proteomes" id="UP001330749"/>
    </source>
</evidence>
<evidence type="ECO:0000259" key="9">
    <source>
        <dbReference type="PROSITE" id="PS50928"/>
    </source>
</evidence>
<comment type="subcellular location">
    <subcellularLocation>
        <location evidence="1 8">Cell membrane</location>
        <topology evidence="1 8">Multi-pass membrane protein</topology>
    </subcellularLocation>
</comment>
<gene>
    <name evidence="10" type="ORF">P4447_03965</name>
</gene>
<keyword evidence="7 8" id="KW-0472">Membrane</keyword>
<dbReference type="Pfam" id="PF00528">
    <property type="entry name" value="BPD_transp_1"/>
    <property type="match status" value="1"/>
</dbReference>
<keyword evidence="5" id="KW-0029">Amino-acid transport</keyword>
<dbReference type="PANTHER" id="PTHR30614">
    <property type="entry name" value="MEMBRANE COMPONENT OF AMINO ACID ABC TRANSPORTER"/>
    <property type="match status" value="1"/>
</dbReference>
<dbReference type="SUPFAM" id="SSF161098">
    <property type="entry name" value="MetI-like"/>
    <property type="match status" value="1"/>
</dbReference>
<evidence type="ECO:0000256" key="1">
    <source>
        <dbReference type="ARBA" id="ARBA00004651"/>
    </source>
</evidence>
<evidence type="ECO:0000313" key="10">
    <source>
        <dbReference type="EMBL" id="MED3561703.1"/>
    </source>
</evidence>
<organism evidence="10 11">
    <name type="scientific">Bacillus xiapuensis</name>
    <dbReference type="NCBI Taxonomy" id="2014075"/>
    <lineage>
        <taxon>Bacteria</taxon>
        <taxon>Bacillati</taxon>
        <taxon>Bacillota</taxon>
        <taxon>Bacilli</taxon>
        <taxon>Bacillales</taxon>
        <taxon>Bacillaceae</taxon>
        <taxon>Bacillus</taxon>
    </lineage>
</organism>
<feature type="transmembrane region" description="Helical" evidence="8">
    <location>
        <begin position="178"/>
        <end position="203"/>
    </location>
</feature>
<comment type="caution">
    <text evidence="10">The sequence shown here is derived from an EMBL/GenBank/DDBJ whole genome shotgun (WGS) entry which is preliminary data.</text>
</comment>
<protein>
    <submittedName>
        <fullName evidence="10">Amino acid ABC transporter permease</fullName>
    </submittedName>
</protein>
<evidence type="ECO:0000256" key="2">
    <source>
        <dbReference type="ARBA" id="ARBA00022448"/>
    </source>
</evidence>
<dbReference type="PANTHER" id="PTHR30614:SF0">
    <property type="entry name" value="L-CYSTINE TRANSPORT SYSTEM PERMEASE PROTEIN TCYL"/>
    <property type="match status" value="1"/>
</dbReference>
<dbReference type="EMBL" id="JARMQG010000039">
    <property type="protein sequence ID" value="MED3561703.1"/>
    <property type="molecule type" value="Genomic_DNA"/>
</dbReference>
<evidence type="ECO:0000256" key="7">
    <source>
        <dbReference type="ARBA" id="ARBA00023136"/>
    </source>
</evidence>
<evidence type="ECO:0000256" key="3">
    <source>
        <dbReference type="ARBA" id="ARBA00022475"/>
    </source>
</evidence>
<dbReference type="Proteomes" id="UP001330749">
    <property type="component" value="Unassembled WGS sequence"/>
</dbReference>
<keyword evidence="2 8" id="KW-0813">Transport</keyword>
<evidence type="ECO:0000256" key="6">
    <source>
        <dbReference type="ARBA" id="ARBA00022989"/>
    </source>
</evidence>
<evidence type="ECO:0000256" key="8">
    <source>
        <dbReference type="RuleBase" id="RU363032"/>
    </source>
</evidence>
<dbReference type="InterPro" id="IPR043429">
    <property type="entry name" value="ArtM/GltK/GlnP/TcyL/YhdX-like"/>
</dbReference>